<keyword evidence="1" id="KW-1133">Transmembrane helix</keyword>
<accession>K9UFX1</accession>
<sequence>MISTADFFKYCQWSGIVTLALAVLTILALVLKWGFKFRLVGATGFMGVLTAGLFALSLVPIVHSNVPGALHYSLIYDNGSDRATIAVKTPISEAGLDATLRQAAGDLYSYGRSGASDRQLKVRARTVVHPRPGVSEPLVLGEVTRSLGGGEDSQLNVRIDRANLTKVAPAKI</sequence>
<dbReference type="Proteomes" id="UP000010366">
    <property type="component" value="Chromosome"/>
</dbReference>
<dbReference type="RefSeq" id="WP_015159861.1">
    <property type="nucleotide sequence ID" value="NC_019697.1"/>
</dbReference>
<evidence type="ECO:0000313" key="3">
    <source>
        <dbReference type="Proteomes" id="UP000010366"/>
    </source>
</evidence>
<feature type="transmembrane region" description="Helical" evidence="1">
    <location>
        <begin position="12"/>
        <end position="31"/>
    </location>
</feature>
<dbReference type="Pfam" id="PF10726">
    <property type="entry name" value="DUF2518"/>
    <property type="match status" value="1"/>
</dbReference>
<protein>
    <submittedName>
        <fullName evidence="2">Protein of function (DUF2518)</fullName>
    </submittedName>
</protein>
<dbReference type="STRING" id="1173020.Cha6605_2673"/>
<dbReference type="KEGG" id="cmp:Cha6605_2673"/>
<dbReference type="OrthoDB" id="422772at2"/>
<evidence type="ECO:0000256" key="1">
    <source>
        <dbReference type="SAM" id="Phobius"/>
    </source>
</evidence>
<dbReference type="HOGENOM" id="CLU_116764_0_0_3"/>
<feature type="transmembrane region" description="Helical" evidence="1">
    <location>
        <begin position="43"/>
        <end position="63"/>
    </location>
</feature>
<keyword evidence="3" id="KW-1185">Reference proteome</keyword>
<reference evidence="2 3" key="1">
    <citation type="submission" date="2012-05" db="EMBL/GenBank/DDBJ databases">
        <title>Finished chromosome of genome of Chamaesiphon sp. PCC 6605.</title>
        <authorList>
            <consortium name="US DOE Joint Genome Institute"/>
            <person name="Gugger M."/>
            <person name="Coursin T."/>
            <person name="Rippka R."/>
            <person name="Tandeau De Marsac N."/>
            <person name="Huntemann M."/>
            <person name="Wei C.-L."/>
            <person name="Han J."/>
            <person name="Detter J.C."/>
            <person name="Han C."/>
            <person name="Tapia R."/>
            <person name="Chen A."/>
            <person name="Kyrpides N."/>
            <person name="Mavromatis K."/>
            <person name="Markowitz V."/>
            <person name="Szeto E."/>
            <person name="Ivanova N."/>
            <person name="Pagani I."/>
            <person name="Pati A."/>
            <person name="Goodwin L."/>
            <person name="Nordberg H.P."/>
            <person name="Cantor M.N."/>
            <person name="Hua S.X."/>
            <person name="Woyke T."/>
            <person name="Kerfeld C.A."/>
        </authorList>
    </citation>
    <scope>NUCLEOTIDE SEQUENCE [LARGE SCALE GENOMIC DNA]</scope>
    <source>
        <strain evidence="3">ATCC 27169 / PCC 6605</strain>
    </source>
</reference>
<evidence type="ECO:0000313" key="2">
    <source>
        <dbReference type="EMBL" id="AFY93715.1"/>
    </source>
</evidence>
<name>K9UFX1_CHAP6</name>
<organism evidence="2 3">
    <name type="scientific">Chamaesiphon minutus (strain ATCC 27169 / PCC 6605)</name>
    <dbReference type="NCBI Taxonomy" id="1173020"/>
    <lineage>
        <taxon>Bacteria</taxon>
        <taxon>Bacillati</taxon>
        <taxon>Cyanobacteriota</taxon>
        <taxon>Cyanophyceae</taxon>
        <taxon>Gomontiellales</taxon>
        <taxon>Chamaesiphonaceae</taxon>
        <taxon>Chamaesiphon</taxon>
    </lineage>
</organism>
<dbReference type="AlphaFoldDB" id="K9UFX1"/>
<dbReference type="EMBL" id="CP003600">
    <property type="protein sequence ID" value="AFY93715.1"/>
    <property type="molecule type" value="Genomic_DNA"/>
</dbReference>
<gene>
    <name evidence="2" type="ORF">Cha6605_2673</name>
</gene>
<dbReference type="InterPro" id="IPR019664">
    <property type="entry name" value="Uncharacterised_Ycf51"/>
</dbReference>
<proteinExistence type="predicted"/>
<keyword evidence="1" id="KW-0812">Transmembrane</keyword>
<dbReference type="eggNOG" id="ENOG502ZT4I">
    <property type="taxonomic scope" value="Bacteria"/>
</dbReference>
<dbReference type="PATRIC" id="fig|1173020.3.peg.3048"/>
<keyword evidence="1" id="KW-0472">Membrane</keyword>